<dbReference type="Gene3D" id="1.10.10.10">
    <property type="entry name" value="Winged helix-like DNA-binding domain superfamily/Winged helix DNA-binding domain"/>
    <property type="match status" value="1"/>
</dbReference>
<dbReference type="InterPro" id="IPR036390">
    <property type="entry name" value="WH_DNA-bd_sf"/>
</dbReference>
<comment type="caution">
    <text evidence="2">The sequence shown here is derived from an EMBL/GenBank/DDBJ whole genome shotgun (WGS) entry which is preliminary data.</text>
</comment>
<organism evidence="2 3">
    <name type="scientific">Rugosimonospora acidiphila</name>
    <dbReference type="NCBI Taxonomy" id="556531"/>
    <lineage>
        <taxon>Bacteria</taxon>
        <taxon>Bacillati</taxon>
        <taxon>Actinomycetota</taxon>
        <taxon>Actinomycetes</taxon>
        <taxon>Micromonosporales</taxon>
        <taxon>Micromonosporaceae</taxon>
        <taxon>Rugosimonospora</taxon>
    </lineage>
</organism>
<accession>A0ABP9S7X2</accession>
<dbReference type="InterPro" id="IPR036388">
    <property type="entry name" value="WH-like_DNA-bd_sf"/>
</dbReference>
<dbReference type="InterPro" id="IPR005149">
    <property type="entry name" value="Tscrpt_reg_PadR_N"/>
</dbReference>
<dbReference type="Proteomes" id="UP001501570">
    <property type="component" value="Unassembled WGS sequence"/>
</dbReference>
<keyword evidence="3" id="KW-1185">Reference proteome</keyword>
<dbReference type="SUPFAM" id="SSF46785">
    <property type="entry name" value="Winged helix' DNA-binding domain"/>
    <property type="match status" value="1"/>
</dbReference>
<dbReference type="PANTHER" id="PTHR43252">
    <property type="entry name" value="TRANSCRIPTIONAL REGULATOR YQJI"/>
    <property type="match status" value="1"/>
</dbReference>
<gene>
    <name evidence="2" type="ORF">GCM10023322_50610</name>
</gene>
<name>A0ABP9S7X2_9ACTN</name>
<protein>
    <submittedName>
        <fullName evidence="2">PadR family transcriptional regulator</fullName>
    </submittedName>
</protein>
<feature type="domain" description="Transcription regulator PadR N-terminal" evidence="1">
    <location>
        <begin position="8"/>
        <end position="84"/>
    </location>
</feature>
<evidence type="ECO:0000313" key="3">
    <source>
        <dbReference type="Proteomes" id="UP001501570"/>
    </source>
</evidence>
<proteinExistence type="predicted"/>
<dbReference type="RefSeq" id="WP_345633506.1">
    <property type="nucleotide sequence ID" value="NZ_BAABJQ010000016.1"/>
</dbReference>
<evidence type="ECO:0000259" key="1">
    <source>
        <dbReference type="Pfam" id="PF03551"/>
    </source>
</evidence>
<evidence type="ECO:0000313" key="2">
    <source>
        <dbReference type="EMBL" id="GAA5191993.1"/>
    </source>
</evidence>
<dbReference type="PANTHER" id="PTHR43252:SF7">
    <property type="entry name" value="TRANSCRIPTIONAL REGULATOR YQJI"/>
    <property type="match status" value="1"/>
</dbReference>
<sequence length="189" mass="21525">MNPTRLFVLGALARRGPMYGHQIRRDARLDRAELWSEVRPGSLYGALHRLEAEGLIEPVRTEQQGQLPARTVYAITDEGRRELRTLRTEAFAEVGLRPDPVDLALAMSDELDEDTLRGFIEDRRRLLEAQATGLDHRRERAWPDQTVADDLIVEHARLRVQAELAWHDQLLDQVGKLQTVSAHRPGGDQ</sequence>
<reference evidence="3" key="1">
    <citation type="journal article" date="2019" name="Int. J. Syst. Evol. Microbiol.">
        <title>The Global Catalogue of Microorganisms (GCM) 10K type strain sequencing project: providing services to taxonomists for standard genome sequencing and annotation.</title>
        <authorList>
            <consortium name="The Broad Institute Genomics Platform"/>
            <consortium name="The Broad Institute Genome Sequencing Center for Infectious Disease"/>
            <person name="Wu L."/>
            <person name="Ma J."/>
        </authorList>
    </citation>
    <scope>NUCLEOTIDE SEQUENCE [LARGE SCALE GENOMIC DNA]</scope>
    <source>
        <strain evidence="3">JCM 18304</strain>
    </source>
</reference>
<dbReference type="EMBL" id="BAABJQ010000016">
    <property type="protein sequence ID" value="GAA5191993.1"/>
    <property type="molecule type" value="Genomic_DNA"/>
</dbReference>
<dbReference type="Pfam" id="PF03551">
    <property type="entry name" value="PadR"/>
    <property type="match status" value="1"/>
</dbReference>